<proteinExistence type="predicted"/>
<keyword evidence="2" id="KW-1185">Reference proteome</keyword>
<comment type="caution">
    <text evidence="1">The sequence shown here is derived from an EMBL/GenBank/DDBJ whole genome shotgun (WGS) entry which is preliminary data.</text>
</comment>
<evidence type="ECO:0000313" key="2">
    <source>
        <dbReference type="Proteomes" id="UP001157502"/>
    </source>
</evidence>
<gene>
    <name evidence="1" type="ORF">DPEC_G00124980</name>
</gene>
<dbReference type="Proteomes" id="UP001157502">
    <property type="component" value="Chromosome 10"/>
</dbReference>
<name>A0ACC2GR70_DALPE</name>
<dbReference type="EMBL" id="CM055737">
    <property type="protein sequence ID" value="KAJ8006123.1"/>
    <property type="molecule type" value="Genomic_DNA"/>
</dbReference>
<accession>A0ACC2GR70</accession>
<sequence length="143" mass="16159">MSNLMPFHEFFLRTRAPRDHRTLLFPVVVWCVLCYGGWRRRCVPLNRRIRARVMGHQDVCSYRRVPGLRSYSAVLAPGWRVTQVSAALDTLSVIGFGGQQWTQIPGSMWHHAPVVLEGKHITDLSLVSRAPRLSLAVPGRTSG</sequence>
<organism evidence="1 2">
    <name type="scientific">Dallia pectoralis</name>
    <name type="common">Alaska blackfish</name>
    <dbReference type="NCBI Taxonomy" id="75939"/>
    <lineage>
        <taxon>Eukaryota</taxon>
        <taxon>Metazoa</taxon>
        <taxon>Chordata</taxon>
        <taxon>Craniata</taxon>
        <taxon>Vertebrata</taxon>
        <taxon>Euteleostomi</taxon>
        <taxon>Actinopterygii</taxon>
        <taxon>Neopterygii</taxon>
        <taxon>Teleostei</taxon>
        <taxon>Protacanthopterygii</taxon>
        <taxon>Esociformes</taxon>
        <taxon>Umbridae</taxon>
        <taxon>Dallia</taxon>
    </lineage>
</organism>
<protein>
    <submittedName>
        <fullName evidence="1">Uncharacterized protein</fullName>
    </submittedName>
</protein>
<reference evidence="1" key="1">
    <citation type="submission" date="2021-05" db="EMBL/GenBank/DDBJ databases">
        <authorList>
            <person name="Pan Q."/>
            <person name="Jouanno E."/>
            <person name="Zahm M."/>
            <person name="Klopp C."/>
            <person name="Cabau C."/>
            <person name="Louis A."/>
            <person name="Berthelot C."/>
            <person name="Parey E."/>
            <person name="Roest Crollius H."/>
            <person name="Montfort J."/>
            <person name="Robinson-Rechavi M."/>
            <person name="Bouchez O."/>
            <person name="Lampietro C."/>
            <person name="Lopez Roques C."/>
            <person name="Donnadieu C."/>
            <person name="Postlethwait J."/>
            <person name="Bobe J."/>
            <person name="Dillon D."/>
            <person name="Chandos A."/>
            <person name="von Hippel F."/>
            <person name="Guiguen Y."/>
        </authorList>
    </citation>
    <scope>NUCLEOTIDE SEQUENCE</scope>
    <source>
        <strain evidence="1">YG-Jan2019</strain>
    </source>
</reference>
<evidence type="ECO:0000313" key="1">
    <source>
        <dbReference type="EMBL" id="KAJ8006123.1"/>
    </source>
</evidence>